<evidence type="ECO:0000313" key="1">
    <source>
        <dbReference type="EMBL" id="OIQ69702.1"/>
    </source>
</evidence>
<dbReference type="EMBL" id="MLJW01004580">
    <property type="protein sequence ID" value="OIQ69702.1"/>
    <property type="molecule type" value="Genomic_DNA"/>
</dbReference>
<name>A0A1J5PEB3_9ZZZZ</name>
<dbReference type="AlphaFoldDB" id="A0A1J5PEB3"/>
<comment type="caution">
    <text evidence="1">The sequence shown here is derived from an EMBL/GenBank/DDBJ whole genome shotgun (WGS) entry which is preliminary data.</text>
</comment>
<sequence length="147" mass="16076">MQQEGVGDAVETIEGLGVVDARRLARGIAGGEDQRSVEAGEQQVMQRAHRQHEAEQPGIGGDGLGQREWARSLEQHHWRCGAGQGMFVIGRDRGVAAHHVQIASHQRQRLVRAVLTNSQRVHRAGIRGIDHQMEAADALDREDVSSA</sequence>
<organism evidence="1">
    <name type="scientific">mine drainage metagenome</name>
    <dbReference type="NCBI Taxonomy" id="410659"/>
    <lineage>
        <taxon>unclassified sequences</taxon>
        <taxon>metagenomes</taxon>
        <taxon>ecological metagenomes</taxon>
    </lineage>
</organism>
<protein>
    <submittedName>
        <fullName evidence="1">Uncharacterized protein</fullName>
    </submittedName>
</protein>
<proteinExistence type="predicted"/>
<gene>
    <name evidence="1" type="ORF">GALL_486940</name>
</gene>
<accession>A0A1J5PEB3</accession>
<reference evidence="1" key="1">
    <citation type="submission" date="2016-10" db="EMBL/GenBank/DDBJ databases">
        <title>Sequence of Gallionella enrichment culture.</title>
        <authorList>
            <person name="Poehlein A."/>
            <person name="Muehling M."/>
            <person name="Daniel R."/>
        </authorList>
    </citation>
    <scope>NUCLEOTIDE SEQUENCE</scope>
</reference>